<comment type="caution">
    <text evidence="1">The sequence shown here is derived from an EMBL/GenBank/DDBJ whole genome shotgun (WGS) entry which is preliminary data.</text>
</comment>
<name>A0A9Q0RXH2_9DIPT</name>
<accession>A0A9Q0RXH2</accession>
<dbReference type="InterPro" id="IPR006631">
    <property type="entry name" value="DM4_12"/>
</dbReference>
<dbReference type="OrthoDB" id="8185446at2759"/>
<reference evidence="1" key="1">
    <citation type="submission" date="2022-07" db="EMBL/GenBank/DDBJ databases">
        <authorList>
            <person name="Trinca V."/>
            <person name="Uliana J.V.C."/>
            <person name="Torres T.T."/>
            <person name="Ward R.J."/>
            <person name="Monesi N."/>
        </authorList>
    </citation>
    <scope>NUCLEOTIDE SEQUENCE</scope>
    <source>
        <strain evidence="1">HSMRA1968</strain>
        <tissue evidence="1">Whole embryos</tissue>
    </source>
</reference>
<dbReference type="Proteomes" id="UP001151699">
    <property type="component" value="Chromosome C"/>
</dbReference>
<dbReference type="Pfam" id="PF07841">
    <property type="entry name" value="DM4_12"/>
    <property type="match status" value="1"/>
</dbReference>
<sequence>MKFYSCIYIGIFVIFNGTYAFNSLENLSSDVANEQEVVENSDKLLSRRKRYLAFPEGASLTLAFCETVGFVGTPMSKWLTYQLDWGVVYDLPNETWVIHQRHYKQPKPTILRRNRRDLYGKLETIIESMGYDGRQCILRALCESKQYFNKKEPNMVEKLLSTVFSLPKSKVLPSEHEDAKEYDIAHRKGVILNKPCALAYPDCNLSLIRMALGGYSEPNTII</sequence>
<proteinExistence type="predicted"/>
<organism evidence="1 2">
    <name type="scientific">Pseudolycoriella hygida</name>
    <dbReference type="NCBI Taxonomy" id="35572"/>
    <lineage>
        <taxon>Eukaryota</taxon>
        <taxon>Metazoa</taxon>
        <taxon>Ecdysozoa</taxon>
        <taxon>Arthropoda</taxon>
        <taxon>Hexapoda</taxon>
        <taxon>Insecta</taxon>
        <taxon>Pterygota</taxon>
        <taxon>Neoptera</taxon>
        <taxon>Endopterygota</taxon>
        <taxon>Diptera</taxon>
        <taxon>Nematocera</taxon>
        <taxon>Sciaroidea</taxon>
        <taxon>Sciaridae</taxon>
        <taxon>Pseudolycoriella</taxon>
    </lineage>
</organism>
<keyword evidence="2" id="KW-1185">Reference proteome</keyword>
<dbReference type="SMART" id="SM00718">
    <property type="entry name" value="DM4_12"/>
    <property type="match status" value="1"/>
</dbReference>
<dbReference type="PANTHER" id="PTHR21398:SF7">
    <property type="entry name" value="LP19941P"/>
    <property type="match status" value="1"/>
</dbReference>
<gene>
    <name evidence="1" type="ORF">Bhyg_14489</name>
</gene>
<dbReference type="EMBL" id="WJQU01000004">
    <property type="protein sequence ID" value="KAJ6635903.1"/>
    <property type="molecule type" value="Genomic_DNA"/>
</dbReference>
<dbReference type="AlphaFoldDB" id="A0A9Q0RXH2"/>
<dbReference type="PANTHER" id="PTHR21398">
    <property type="entry name" value="AGAP007094-PA"/>
    <property type="match status" value="1"/>
</dbReference>
<evidence type="ECO:0000313" key="2">
    <source>
        <dbReference type="Proteomes" id="UP001151699"/>
    </source>
</evidence>
<protein>
    <submittedName>
        <fullName evidence="1">Uncharacterized protein</fullName>
    </submittedName>
</protein>
<evidence type="ECO:0000313" key="1">
    <source>
        <dbReference type="EMBL" id="KAJ6635903.1"/>
    </source>
</evidence>